<dbReference type="PANTHER" id="PTHR45772">
    <property type="entry name" value="CONSERVED COMPONENT OF ABC TRANSPORTER FOR NATURAL AMINO ACIDS-RELATED"/>
    <property type="match status" value="1"/>
</dbReference>
<dbReference type="Pfam" id="PF00005">
    <property type="entry name" value="ABC_tran"/>
    <property type="match status" value="1"/>
</dbReference>
<dbReference type="FunFam" id="3.40.50.300:FF:000421">
    <property type="entry name" value="Branched-chain amino acid ABC transporter ATP-binding protein"/>
    <property type="match status" value="1"/>
</dbReference>
<dbReference type="Proteomes" id="UP000321638">
    <property type="component" value="Unassembled WGS sequence"/>
</dbReference>
<feature type="domain" description="ABC transporter" evidence="4">
    <location>
        <begin position="2"/>
        <end position="243"/>
    </location>
</feature>
<evidence type="ECO:0000259" key="4">
    <source>
        <dbReference type="PROSITE" id="PS50893"/>
    </source>
</evidence>
<dbReference type="InterPro" id="IPR032823">
    <property type="entry name" value="BCA_ABC_TP_C"/>
</dbReference>
<keyword evidence="3 5" id="KW-0067">ATP-binding</keyword>
<reference evidence="5 6" key="1">
    <citation type="submission" date="2019-06" db="EMBL/GenBank/DDBJ databases">
        <title>New taxonomy in bacterial strain CC-CFT640, isolated from vineyard.</title>
        <authorList>
            <person name="Lin S.-Y."/>
            <person name="Tsai C.-F."/>
            <person name="Young C.-C."/>
        </authorList>
    </citation>
    <scope>NUCLEOTIDE SEQUENCE [LARGE SCALE GENOMIC DNA]</scope>
    <source>
        <strain evidence="5 6">CC-CFT640</strain>
    </source>
</reference>
<dbReference type="Gene3D" id="3.40.50.300">
    <property type="entry name" value="P-loop containing nucleotide triphosphate hydrolases"/>
    <property type="match status" value="1"/>
</dbReference>
<keyword evidence="2" id="KW-0547">Nucleotide-binding</keyword>
<dbReference type="PROSITE" id="PS50893">
    <property type="entry name" value="ABC_TRANSPORTER_2"/>
    <property type="match status" value="1"/>
</dbReference>
<evidence type="ECO:0000256" key="1">
    <source>
        <dbReference type="ARBA" id="ARBA00022448"/>
    </source>
</evidence>
<dbReference type="RefSeq" id="WP_147850879.1">
    <property type="nucleotide sequence ID" value="NZ_VDUZ01000046.1"/>
</dbReference>
<keyword evidence="6" id="KW-1185">Reference proteome</keyword>
<dbReference type="Pfam" id="PF12399">
    <property type="entry name" value="BCA_ABC_TP_C"/>
    <property type="match status" value="1"/>
</dbReference>
<proteinExistence type="predicted"/>
<keyword evidence="1" id="KW-0813">Transport</keyword>
<evidence type="ECO:0000256" key="3">
    <source>
        <dbReference type="ARBA" id="ARBA00022840"/>
    </source>
</evidence>
<dbReference type="GO" id="GO:0005524">
    <property type="term" value="F:ATP binding"/>
    <property type="evidence" value="ECO:0007669"/>
    <property type="project" value="UniProtKB-KW"/>
</dbReference>
<name>A0A5C8PCG6_9HYPH</name>
<dbReference type="GO" id="GO:0016887">
    <property type="term" value="F:ATP hydrolysis activity"/>
    <property type="evidence" value="ECO:0007669"/>
    <property type="project" value="InterPro"/>
</dbReference>
<dbReference type="OrthoDB" id="9779872at2"/>
<dbReference type="SUPFAM" id="SSF52540">
    <property type="entry name" value="P-loop containing nucleoside triphosphate hydrolases"/>
    <property type="match status" value="1"/>
</dbReference>
<dbReference type="InterPro" id="IPR003593">
    <property type="entry name" value="AAA+_ATPase"/>
</dbReference>
<organism evidence="5 6">
    <name type="scientific">Vineibacter terrae</name>
    <dbReference type="NCBI Taxonomy" id="2586908"/>
    <lineage>
        <taxon>Bacteria</taxon>
        <taxon>Pseudomonadati</taxon>
        <taxon>Pseudomonadota</taxon>
        <taxon>Alphaproteobacteria</taxon>
        <taxon>Hyphomicrobiales</taxon>
        <taxon>Vineibacter</taxon>
    </lineage>
</organism>
<dbReference type="SMART" id="SM00382">
    <property type="entry name" value="AAA"/>
    <property type="match status" value="1"/>
</dbReference>
<dbReference type="InterPro" id="IPR027417">
    <property type="entry name" value="P-loop_NTPase"/>
</dbReference>
<dbReference type="PANTHER" id="PTHR45772:SF9">
    <property type="entry name" value="CONSERVED COMPONENT OF ABC TRANSPORTER FOR NATURAL AMINO ACIDS"/>
    <property type="match status" value="1"/>
</dbReference>
<evidence type="ECO:0000313" key="6">
    <source>
        <dbReference type="Proteomes" id="UP000321638"/>
    </source>
</evidence>
<evidence type="ECO:0000313" key="5">
    <source>
        <dbReference type="EMBL" id="TXL71257.1"/>
    </source>
</evidence>
<dbReference type="InterPro" id="IPR051120">
    <property type="entry name" value="ABC_AA/LPS_Transport"/>
</dbReference>
<dbReference type="EMBL" id="VDUZ01000046">
    <property type="protein sequence ID" value="TXL71257.1"/>
    <property type="molecule type" value="Genomic_DNA"/>
</dbReference>
<dbReference type="GO" id="GO:0005886">
    <property type="term" value="C:plasma membrane"/>
    <property type="evidence" value="ECO:0007669"/>
    <property type="project" value="TreeGrafter"/>
</dbReference>
<dbReference type="InterPro" id="IPR003439">
    <property type="entry name" value="ABC_transporter-like_ATP-bd"/>
</dbReference>
<gene>
    <name evidence="5" type="ORF">FHP25_31025</name>
</gene>
<evidence type="ECO:0000256" key="2">
    <source>
        <dbReference type="ARBA" id="ARBA00022741"/>
    </source>
</evidence>
<comment type="caution">
    <text evidence="5">The sequence shown here is derived from an EMBL/GenBank/DDBJ whole genome shotgun (WGS) entry which is preliminary data.</text>
</comment>
<protein>
    <submittedName>
        <fullName evidence="5">ABC transporter ATP-binding protein</fullName>
    </submittedName>
</protein>
<sequence>MLQVQDLHKRFGGFAAISGVSFDLEKGVVMAIIGPNGAGKSTLFNLITGHLEPSAGRVLLGGRDITGAAPHAICRLGVGRSFQRTNIFPHLSVFECVQAALLAHRGQGRNFWLRSEGLYRAETMALLASLGLQDKAESLAGELSHGNQKQIELGIALASDPDILLLDEPTAGMSAVETHETIALIARIARERGLTLLFTEHDMAVVFSIAQRIGVLHQGRLIAEGDPQAVRADPEVRRVYLGERS</sequence>
<dbReference type="CDD" id="cd03219">
    <property type="entry name" value="ABC_Mj1267_LivG_branched"/>
    <property type="match status" value="1"/>
</dbReference>
<accession>A0A5C8PCG6</accession>
<dbReference type="AlphaFoldDB" id="A0A5C8PCG6"/>